<name>A0A4P2VB81_9ARCH</name>
<dbReference type="AlphaFoldDB" id="A0A4P2VB81"/>
<proteinExistence type="predicted"/>
<dbReference type="EMBL" id="AP018732">
    <property type="protein sequence ID" value="BBE41784.1"/>
    <property type="molecule type" value="Genomic_DNA"/>
</dbReference>
<sequence>MATQSSPRIHLTGGGDVYVESGTDENPDWDFARNLQLVLKNGLLEYSTSVFDAPVASPRGVLHGANRDFSWQGLLVGPLGDRIYKALDGLYYAPLDGEDLTPSSVKVWRTSAEYLYSDSKGRTYKVDLSLRTDGRTGRLVVRASRPTLFVPMFNMRDAESGSVPRYSLEVQEGGAFVSSDSIPFAVHMIWSGRSSGLELWTDWTYKLGDGFRYLDGGAVRFVRHSSRVYAPIAIESQDGSLDVEVPLPAHRRNVERCGSKVNESVRKIAQSLSAPPEVAAAIALRINRLTSFGVPAGSASNYYPEAGAMWFRRPWTRDIVEGLRWNSITYVEALGCDRWFSGVVAELLESAVEEGGLRTILGSGGYTSDAFPQLLNVAVRAHELTGSQDLLRAASRAADVAASALRNGFSGCRLQDGLVVCPASSSWIDVTYYMDGTAWPSRLPVAWAGSADPSGLYALVEVNALYLESYTRLSAALRSAGLPVPDRVDGLVGELSDGYRSHFYSPGHLPPLTYDPSTGRADQTRGSPAVEAMAVLRGIVYSGNDLSGAWPQVEGLLMSRRMVVLGDGVAPFGIVTRDVERRPYLGDAEYHGYVMWPRDTPYLIEVMDALSMDVGGLLLNNLDHMLAEGALGYSSELFSAAIGGNPSPRGQSDNPVPVKNPAQYWSQWCDPYLHHFGWRRG</sequence>
<accession>A0A4P2VB81</accession>
<organism evidence="1 2">
    <name type="scientific">Conexivisphaera calida</name>
    <dbReference type="NCBI Taxonomy" id="1874277"/>
    <lineage>
        <taxon>Archaea</taxon>
        <taxon>Nitrososphaerota</taxon>
        <taxon>Conexivisphaeria</taxon>
        <taxon>Conexivisphaerales</taxon>
        <taxon>Conexivisphaeraceae</taxon>
        <taxon>Conexivisphaera</taxon>
    </lineage>
</organism>
<gene>
    <name evidence="1" type="ORF">NAS2_0393</name>
</gene>
<dbReference type="GO" id="GO:0005975">
    <property type="term" value="P:carbohydrate metabolic process"/>
    <property type="evidence" value="ECO:0007669"/>
    <property type="project" value="InterPro"/>
</dbReference>
<dbReference type="SUPFAM" id="SSF48208">
    <property type="entry name" value="Six-hairpin glycosidases"/>
    <property type="match status" value="1"/>
</dbReference>
<dbReference type="RefSeq" id="WP_174448087.1">
    <property type="nucleotide sequence ID" value="NZ_AP018732.1"/>
</dbReference>
<dbReference type="KEGG" id="ccai:NAS2_0393"/>
<dbReference type="OrthoDB" id="387463at2157"/>
<dbReference type="Proteomes" id="UP000509448">
    <property type="component" value="Chromosome"/>
</dbReference>
<evidence type="ECO:0000313" key="1">
    <source>
        <dbReference type="EMBL" id="BBE41784.1"/>
    </source>
</evidence>
<evidence type="ECO:0000313" key="2">
    <source>
        <dbReference type="Proteomes" id="UP000509448"/>
    </source>
</evidence>
<dbReference type="GeneID" id="55584211"/>
<keyword evidence="2" id="KW-1185">Reference proteome</keyword>
<evidence type="ECO:0008006" key="3">
    <source>
        <dbReference type="Google" id="ProtNLM"/>
    </source>
</evidence>
<dbReference type="InterPro" id="IPR008928">
    <property type="entry name" value="6-hairpin_glycosidase_sf"/>
</dbReference>
<reference evidence="1 2" key="1">
    <citation type="journal article" date="2019" name="ISME J.">
        <title>Isolation and characterization of a thermophilic sulfur- and iron-reducing thaumarchaeote from a terrestrial acidic hot spring.</title>
        <authorList>
            <person name="Kato S."/>
            <person name="Itoh T."/>
            <person name="Yuki M."/>
            <person name="Nagamori M."/>
            <person name="Ohnishi M."/>
            <person name="Uematsu K."/>
            <person name="Suzuki K."/>
            <person name="Takashina T."/>
            <person name="Ohkuma M."/>
        </authorList>
    </citation>
    <scope>NUCLEOTIDE SEQUENCE [LARGE SCALE GENOMIC DNA]</scope>
    <source>
        <strain evidence="1 2">NAS-02</strain>
    </source>
</reference>
<protein>
    <recommendedName>
        <fullName evidence="3">Glycogen debranching enzyme</fullName>
    </recommendedName>
</protein>